<feature type="transmembrane region" description="Helical" evidence="6">
    <location>
        <begin position="309"/>
        <end position="328"/>
    </location>
</feature>
<evidence type="ECO:0000313" key="7">
    <source>
        <dbReference type="EMBL" id="VAW36209.1"/>
    </source>
</evidence>
<dbReference type="EMBL" id="UOEX01000159">
    <property type="protein sequence ID" value="VAW36209.1"/>
    <property type="molecule type" value="Genomic_DNA"/>
</dbReference>
<evidence type="ECO:0000256" key="4">
    <source>
        <dbReference type="ARBA" id="ARBA00022989"/>
    </source>
</evidence>
<dbReference type="PANTHER" id="PTHR33529:SF6">
    <property type="entry name" value="YJGP_YJGQ FAMILY PERMEASE"/>
    <property type="match status" value="1"/>
</dbReference>
<name>A0A3B0VHE4_9ZZZZ</name>
<evidence type="ECO:0000256" key="6">
    <source>
        <dbReference type="SAM" id="Phobius"/>
    </source>
</evidence>
<keyword evidence="3 6" id="KW-0812">Transmembrane</keyword>
<feature type="transmembrane region" description="Helical" evidence="6">
    <location>
        <begin position="36"/>
        <end position="58"/>
    </location>
</feature>
<sequence length="372" mass="40892">MPLLLYSYIGAEILAPFFASLLILNGVLFIGRLMQVVDLIFAMNIGFSDFIRLCVYLSPKLLLFSLPMASSIAVIIAFTRLTNDNEIVALKAAGVSLYKMMPPVLLFAACTALITGYSAVHFIPAGSTAMNNLFIKLATEKINSGVRAKRFSDNTGALVIYAEEVNPRTRAWKGVYLSDLRDKAHPVTIIAARGTLTPHLDRMYISLSLDNGTMHRTDGRLTQTIKFAHYNINLPVKPPKLIAGERKSRSSMTQKALLKAARNPAKTPAQRAEFLSEYHKRLALAGGCFILTILGMPLALRGRPGRRNLALPVGIGFFLLYFICLSIAESLTMTTVLPVGLIMWLPNIILGLTTIIITRSTAAEGWQKHKLT</sequence>
<gene>
    <name evidence="7" type="ORF">MNBD_DELTA03-449</name>
</gene>
<evidence type="ECO:0000256" key="5">
    <source>
        <dbReference type="ARBA" id="ARBA00023136"/>
    </source>
</evidence>
<organism evidence="7">
    <name type="scientific">hydrothermal vent metagenome</name>
    <dbReference type="NCBI Taxonomy" id="652676"/>
    <lineage>
        <taxon>unclassified sequences</taxon>
        <taxon>metagenomes</taxon>
        <taxon>ecological metagenomes</taxon>
    </lineage>
</organism>
<dbReference type="PANTHER" id="PTHR33529">
    <property type="entry name" value="SLR0882 PROTEIN-RELATED"/>
    <property type="match status" value="1"/>
</dbReference>
<evidence type="ECO:0000256" key="1">
    <source>
        <dbReference type="ARBA" id="ARBA00004651"/>
    </source>
</evidence>
<dbReference type="InterPro" id="IPR005495">
    <property type="entry name" value="LptG/LptF_permease"/>
</dbReference>
<keyword evidence="5 6" id="KW-0472">Membrane</keyword>
<keyword evidence="2" id="KW-1003">Cell membrane</keyword>
<dbReference type="Pfam" id="PF03739">
    <property type="entry name" value="LptF_LptG"/>
    <property type="match status" value="1"/>
</dbReference>
<feature type="transmembrane region" description="Helical" evidence="6">
    <location>
        <begin position="282"/>
        <end position="300"/>
    </location>
</feature>
<accession>A0A3B0VHE4</accession>
<feature type="transmembrane region" description="Helical" evidence="6">
    <location>
        <begin position="6"/>
        <end position="29"/>
    </location>
</feature>
<protein>
    <recommendedName>
        <fullName evidence="8">Lipopolysaccharide export system permease protein LptF</fullName>
    </recommendedName>
</protein>
<dbReference type="GO" id="GO:0043190">
    <property type="term" value="C:ATP-binding cassette (ABC) transporter complex"/>
    <property type="evidence" value="ECO:0007669"/>
    <property type="project" value="TreeGrafter"/>
</dbReference>
<comment type="subcellular location">
    <subcellularLocation>
        <location evidence="1">Cell membrane</location>
        <topology evidence="1">Multi-pass membrane protein</topology>
    </subcellularLocation>
</comment>
<keyword evidence="4 6" id="KW-1133">Transmembrane helix</keyword>
<evidence type="ECO:0000256" key="3">
    <source>
        <dbReference type="ARBA" id="ARBA00022692"/>
    </source>
</evidence>
<feature type="transmembrane region" description="Helical" evidence="6">
    <location>
        <begin position="64"/>
        <end position="83"/>
    </location>
</feature>
<proteinExistence type="predicted"/>
<reference evidence="7" key="1">
    <citation type="submission" date="2018-06" db="EMBL/GenBank/DDBJ databases">
        <authorList>
            <person name="Zhirakovskaya E."/>
        </authorList>
    </citation>
    <scope>NUCLEOTIDE SEQUENCE</scope>
</reference>
<evidence type="ECO:0008006" key="8">
    <source>
        <dbReference type="Google" id="ProtNLM"/>
    </source>
</evidence>
<feature type="transmembrane region" description="Helical" evidence="6">
    <location>
        <begin position="104"/>
        <end position="123"/>
    </location>
</feature>
<feature type="transmembrane region" description="Helical" evidence="6">
    <location>
        <begin position="340"/>
        <end position="358"/>
    </location>
</feature>
<evidence type="ECO:0000256" key="2">
    <source>
        <dbReference type="ARBA" id="ARBA00022475"/>
    </source>
</evidence>
<dbReference type="GO" id="GO:0015920">
    <property type="term" value="P:lipopolysaccharide transport"/>
    <property type="evidence" value="ECO:0007669"/>
    <property type="project" value="TreeGrafter"/>
</dbReference>
<dbReference type="AlphaFoldDB" id="A0A3B0VHE4"/>